<proteinExistence type="inferred from homology"/>
<dbReference type="InterPro" id="IPR009760">
    <property type="entry name" value="DUF1328"/>
</dbReference>
<evidence type="ECO:0000256" key="4">
    <source>
        <dbReference type="ARBA" id="ARBA00023136"/>
    </source>
</evidence>
<dbReference type="RefSeq" id="WP_096330403.1">
    <property type="nucleotide sequence ID" value="NZ_FOMX01000004.1"/>
</dbReference>
<dbReference type="STRING" id="54.SAMN02745121_01637"/>
<dbReference type="GO" id="GO:0005886">
    <property type="term" value="C:plasma membrane"/>
    <property type="evidence" value="ECO:0007669"/>
    <property type="project" value="InterPro"/>
</dbReference>
<dbReference type="Pfam" id="PF07043">
    <property type="entry name" value="DUF1328"/>
    <property type="match status" value="1"/>
</dbReference>
<feature type="transmembrane region" description="Helical" evidence="5">
    <location>
        <begin position="29"/>
        <end position="48"/>
    </location>
</feature>
<keyword evidence="4 5" id="KW-0472">Membrane</keyword>
<reference evidence="7" key="1">
    <citation type="submission" date="2016-10" db="EMBL/GenBank/DDBJ databases">
        <authorList>
            <person name="Varghese N."/>
            <person name="Submissions S."/>
        </authorList>
    </citation>
    <scope>NUCLEOTIDE SEQUENCE [LARGE SCALE GENOMIC DNA]</scope>
    <source>
        <strain evidence="7">ATCC 25963</strain>
    </source>
</reference>
<dbReference type="AlphaFoldDB" id="A0A1I1VC35"/>
<dbReference type="NCBIfam" id="NF010226">
    <property type="entry name" value="PRK13682.1-1"/>
    <property type="match status" value="1"/>
</dbReference>
<evidence type="ECO:0000256" key="2">
    <source>
        <dbReference type="ARBA" id="ARBA00022692"/>
    </source>
</evidence>
<evidence type="ECO:0000256" key="5">
    <source>
        <dbReference type="SAM" id="Phobius"/>
    </source>
</evidence>
<organism evidence="6 7">
    <name type="scientific">Nannocystis exedens</name>
    <dbReference type="NCBI Taxonomy" id="54"/>
    <lineage>
        <taxon>Bacteria</taxon>
        <taxon>Pseudomonadati</taxon>
        <taxon>Myxococcota</taxon>
        <taxon>Polyangia</taxon>
        <taxon>Nannocystales</taxon>
        <taxon>Nannocystaceae</taxon>
        <taxon>Nannocystis</taxon>
    </lineage>
</organism>
<dbReference type="Proteomes" id="UP000199400">
    <property type="component" value="Unassembled WGS sequence"/>
</dbReference>
<evidence type="ECO:0000256" key="1">
    <source>
        <dbReference type="ARBA" id="ARBA00022475"/>
    </source>
</evidence>
<keyword evidence="7" id="KW-1185">Reference proteome</keyword>
<name>A0A1I1VC35_9BACT</name>
<keyword evidence="2 5" id="KW-0812">Transmembrane</keyword>
<accession>A0A1I1VC35</accession>
<gene>
    <name evidence="6" type="ORF">SAMN02745121_01637</name>
</gene>
<dbReference type="HAMAP" id="MF_01361">
    <property type="entry name" value="UPF0391"/>
    <property type="match status" value="1"/>
</dbReference>
<evidence type="ECO:0000256" key="3">
    <source>
        <dbReference type="ARBA" id="ARBA00022989"/>
    </source>
</evidence>
<dbReference type="EMBL" id="FOMX01000004">
    <property type="protein sequence ID" value="SFD79548.1"/>
    <property type="molecule type" value="Genomic_DNA"/>
</dbReference>
<dbReference type="PIRSF" id="PIRSF036466">
    <property type="entry name" value="UCP036466"/>
    <property type="match status" value="1"/>
</dbReference>
<keyword evidence="1" id="KW-1003">Cell membrane</keyword>
<evidence type="ECO:0000313" key="6">
    <source>
        <dbReference type="EMBL" id="SFD79548.1"/>
    </source>
</evidence>
<sequence length="50" mass="5423">MLYWSIVFFIVALVAAVFGFGGIAAESAYIAKILAFIGLILAVVTFVLRR</sequence>
<evidence type="ECO:0000313" key="7">
    <source>
        <dbReference type="Proteomes" id="UP000199400"/>
    </source>
</evidence>
<keyword evidence="3 5" id="KW-1133">Transmembrane helix</keyword>
<protein>
    <submittedName>
        <fullName evidence="6">Uncharacterized protein</fullName>
    </submittedName>
</protein>
<dbReference type="NCBIfam" id="NF010229">
    <property type="entry name" value="PRK13682.1-4"/>
    <property type="match status" value="1"/>
</dbReference>